<feature type="compositionally biased region" description="Basic and acidic residues" evidence="1">
    <location>
        <begin position="47"/>
        <end position="56"/>
    </location>
</feature>
<protein>
    <submittedName>
        <fullName evidence="3">Uncharacterized protein</fullName>
    </submittedName>
</protein>
<sequence>MSVILSLDLYIYKEHTYTNYQIPSRSSHLQPSGGAPAQLRPSLVTHTPHDTSDTPGHRCNPGESKQNRRTRR</sequence>
<dbReference type="Gramene" id="mRNA:HanXRQr2_Chr02g0054211">
    <property type="protein sequence ID" value="CDS:HanXRQr2_Chr02g0054211.1"/>
    <property type="gene ID" value="HanXRQr2_Chr02g0054211"/>
</dbReference>
<evidence type="ECO:0000313" key="3">
    <source>
        <dbReference type="EMBL" id="OTG12443.1"/>
    </source>
</evidence>
<reference evidence="2" key="3">
    <citation type="submission" date="2020-06" db="EMBL/GenBank/DDBJ databases">
        <title>Helianthus annuus Genome sequencing and assembly Release 2.</title>
        <authorList>
            <person name="Gouzy J."/>
            <person name="Langlade N."/>
            <person name="Munos S."/>
        </authorList>
    </citation>
    <scope>NUCLEOTIDE SEQUENCE</scope>
    <source>
        <tissue evidence="2">Leaves</tissue>
    </source>
</reference>
<keyword evidence="4" id="KW-1185">Reference proteome</keyword>
<dbReference type="EMBL" id="CM007899">
    <property type="protein sequence ID" value="OTG12443.1"/>
    <property type="molecule type" value="Genomic_DNA"/>
</dbReference>
<feature type="region of interest" description="Disordered" evidence="1">
    <location>
        <begin position="23"/>
        <end position="72"/>
    </location>
</feature>
<dbReference type="AlphaFoldDB" id="A0A251TNX7"/>
<gene>
    <name evidence="3" type="ORF">HannXRQ_Chr10g0309701</name>
    <name evidence="2" type="ORF">HanXRQr2_Chr02g0054211</name>
</gene>
<organism evidence="3 4">
    <name type="scientific">Helianthus annuus</name>
    <name type="common">Common sunflower</name>
    <dbReference type="NCBI Taxonomy" id="4232"/>
    <lineage>
        <taxon>Eukaryota</taxon>
        <taxon>Viridiplantae</taxon>
        <taxon>Streptophyta</taxon>
        <taxon>Embryophyta</taxon>
        <taxon>Tracheophyta</taxon>
        <taxon>Spermatophyta</taxon>
        <taxon>Magnoliopsida</taxon>
        <taxon>eudicotyledons</taxon>
        <taxon>Gunneridae</taxon>
        <taxon>Pentapetalae</taxon>
        <taxon>asterids</taxon>
        <taxon>campanulids</taxon>
        <taxon>Asterales</taxon>
        <taxon>Asteraceae</taxon>
        <taxon>Asteroideae</taxon>
        <taxon>Heliantheae alliance</taxon>
        <taxon>Heliantheae</taxon>
        <taxon>Helianthus</taxon>
    </lineage>
</organism>
<name>A0A251TNX7_HELAN</name>
<reference evidence="2 4" key="1">
    <citation type="journal article" date="2017" name="Nature">
        <title>The sunflower genome provides insights into oil metabolism, flowering and Asterid evolution.</title>
        <authorList>
            <person name="Badouin H."/>
            <person name="Gouzy J."/>
            <person name="Grassa C.J."/>
            <person name="Murat F."/>
            <person name="Staton S.E."/>
            <person name="Cottret L."/>
            <person name="Lelandais-Briere C."/>
            <person name="Owens G.L."/>
            <person name="Carrere S."/>
            <person name="Mayjonade B."/>
            <person name="Legrand L."/>
            <person name="Gill N."/>
            <person name="Kane N.C."/>
            <person name="Bowers J.E."/>
            <person name="Hubner S."/>
            <person name="Bellec A."/>
            <person name="Berard A."/>
            <person name="Berges H."/>
            <person name="Blanchet N."/>
            <person name="Boniface M.C."/>
            <person name="Brunel D."/>
            <person name="Catrice O."/>
            <person name="Chaidir N."/>
            <person name="Claudel C."/>
            <person name="Donnadieu C."/>
            <person name="Faraut T."/>
            <person name="Fievet G."/>
            <person name="Helmstetter N."/>
            <person name="King M."/>
            <person name="Knapp S.J."/>
            <person name="Lai Z."/>
            <person name="Le Paslier M.C."/>
            <person name="Lippi Y."/>
            <person name="Lorenzon L."/>
            <person name="Mandel J.R."/>
            <person name="Marage G."/>
            <person name="Marchand G."/>
            <person name="Marquand E."/>
            <person name="Bret-Mestries E."/>
            <person name="Morien E."/>
            <person name="Nambeesan S."/>
            <person name="Nguyen T."/>
            <person name="Pegot-Espagnet P."/>
            <person name="Pouilly N."/>
            <person name="Raftis F."/>
            <person name="Sallet E."/>
            <person name="Schiex T."/>
            <person name="Thomas J."/>
            <person name="Vandecasteele C."/>
            <person name="Vares D."/>
            <person name="Vear F."/>
            <person name="Vautrin S."/>
            <person name="Crespi M."/>
            <person name="Mangin B."/>
            <person name="Burke J.M."/>
            <person name="Salse J."/>
            <person name="Munos S."/>
            <person name="Vincourt P."/>
            <person name="Rieseberg L.H."/>
            <person name="Langlade N.B."/>
        </authorList>
    </citation>
    <scope>NUCLEOTIDE SEQUENCE [LARGE SCALE GENOMIC DNA]</scope>
    <source>
        <strain evidence="4">cv. SF193</strain>
        <tissue evidence="2">Leaves</tissue>
    </source>
</reference>
<reference evidence="3" key="2">
    <citation type="submission" date="2017-02" db="EMBL/GenBank/DDBJ databases">
        <title>Sunflower complete genome.</title>
        <authorList>
            <person name="Langlade N."/>
            <person name="Munos S."/>
        </authorList>
    </citation>
    <scope>NUCLEOTIDE SEQUENCE [LARGE SCALE GENOMIC DNA]</scope>
    <source>
        <tissue evidence="3">Leaves</tissue>
    </source>
</reference>
<evidence type="ECO:0000256" key="1">
    <source>
        <dbReference type="SAM" id="MobiDB-lite"/>
    </source>
</evidence>
<dbReference type="InParanoid" id="A0A251TNX7"/>
<dbReference type="Proteomes" id="UP000215914">
    <property type="component" value="Chromosome 10"/>
</dbReference>
<accession>A0A251TNX7</accession>
<proteinExistence type="predicted"/>
<dbReference type="EMBL" id="MNCJ02000317">
    <property type="protein sequence ID" value="KAF5817539.1"/>
    <property type="molecule type" value="Genomic_DNA"/>
</dbReference>
<evidence type="ECO:0000313" key="2">
    <source>
        <dbReference type="EMBL" id="KAF5817539.1"/>
    </source>
</evidence>
<evidence type="ECO:0000313" key="4">
    <source>
        <dbReference type="Proteomes" id="UP000215914"/>
    </source>
</evidence>